<dbReference type="Pfam" id="PF13577">
    <property type="entry name" value="SnoaL_4"/>
    <property type="match status" value="1"/>
</dbReference>
<feature type="domain" description="SnoaL-like" evidence="1">
    <location>
        <begin position="8"/>
        <end position="137"/>
    </location>
</feature>
<dbReference type="Proteomes" id="UP000434172">
    <property type="component" value="Unassembled WGS sequence"/>
</dbReference>
<dbReference type="AlphaFoldDB" id="A0A8H3WRU6"/>
<dbReference type="Gene3D" id="3.10.450.50">
    <property type="match status" value="1"/>
</dbReference>
<dbReference type="SUPFAM" id="SSF54427">
    <property type="entry name" value="NTF2-like"/>
    <property type="match status" value="1"/>
</dbReference>
<dbReference type="InterPro" id="IPR032710">
    <property type="entry name" value="NTF2-like_dom_sf"/>
</dbReference>
<evidence type="ECO:0000259" key="1">
    <source>
        <dbReference type="Pfam" id="PF13577"/>
    </source>
</evidence>
<name>A0A8H3WRU6_9PEZI</name>
<proteinExistence type="predicted"/>
<gene>
    <name evidence="2" type="ORF">GQ607_001766</name>
</gene>
<dbReference type="OrthoDB" id="4456362at2759"/>
<reference evidence="2 3" key="1">
    <citation type="submission" date="2019-12" db="EMBL/GenBank/DDBJ databases">
        <title>A genome sequence resource for the geographically widespread anthracnose pathogen Colletotrichum asianum.</title>
        <authorList>
            <person name="Meng Y."/>
        </authorList>
    </citation>
    <scope>NUCLEOTIDE SEQUENCE [LARGE SCALE GENOMIC DNA]</scope>
    <source>
        <strain evidence="2 3">ICMP 18580</strain>
    </source>
</reference>
<protein>
    <recommendedName>
        <fullName evidence="1">SnoaL-like domain-containing protein</fullName>
    </recommendedName>
</protein>
<keyword evidence="3" id="KW-1185">Reference proteome</keyword>
<dbReference type="EMBL" id="WOWK01000005">
    <property type="protein sequence ID" value="KAF0330897.1"/>
    <property type="molecule type" value="Genomic_DNA"/>
</dbReference>
<accession>A0A8H3WRU6</accession>
<evidence type="ECO:0000313" key="2">
    <source>
        <dbReference type="EMBL" id="KAF0330897.1"/>
    </source>
</evidence>
<dbReference type="InterPro" id="IPR037401">
    <property type="entry name" value="SnoaL-like"/>
</dbReference>
<evidence type="ECO:0000313" key="3">
    <source>
        <dbReference type="Proteomes" id="UP000434172"/>
    </source>
</evidence>
<comment type="caution">
    <text evidence="2">The sequence shown here is derived from an EMBL/GenBank/DDBJ whole genome shotgun (WGS) entry which is preliminary data.</text>
</comment>
<organism evidence="2 3">
    <name type="scientific">Colletotrichum asianum</name>
    <dbReference type="NCBI Taxonomy" id="702518"/>
    <lineage>
        <taxon>Eukaryota</taxon>
        <taxon>Fungi</taxon>
        <taxon>Dikarya</taxon>
        <taxon>Ascomycota</taxon>
        <taxon>Pezizomycotina</taxon>
        <taxon>Sordariomycetes</taxon>
        <taxon>Hypocreomycetidae</taxon>
        <taxon>Glomerellales</taxon>
        <taxon>Glomerellaceae</taxon>
        <taxon>Colletotrichum</taxon>
        <taxon>Colletotrichum gloeosporioides species complex</taxon>
    </lineage>
</organism>
<sequence length="151" mass="17206">MPVPYEISEAIRHKKAQYCRFADSNEWHLFDGIALPDATFKFFDKEGALVKQGDTEMTFDNLAAFQAHFSKTNAHIDAVHMVNAGELDMVAEDEVKAIFTVVYHGGALDTEDGLHSTGAGHYHEVWKKVGDDWFLKSLWMKRIYWKVQVIA</sequence>